<dbReference type="PROSITE" id="PS51918">
    <property type="entry name" value="RADICAL_SAM"/>
    <property type="match status" value="1"/>
</dbReference>
<dbReference type="Proteomes" id="UP000198612">
    <property type="component" value="Unassembled WGS sequence"/>
</dbReference>
<evidence type="ECO:0000256" key="2">
    <source>
        <dbReference type="ARBA" id="ARBA00022723"/>
    </source>
</evidence>
<keyword evidence="1" id="KW-0949">S-adenosyl-L-methionine</keyword>
<evidence type="ECO:0000259" key="5">
    <source>
        <dbReference type="PROSITE" id="PS51918"/>
    </source>
</evidence>
<dbReference type="GO" id="GO:0003824">
    <property type="term" value="F:catalytic activity"/>
    <property type="evidence" value="ECO:0007669"/>
    <property type="project" value="InterPro"/>
</dbReference>
<evidence type="ECO:0000256" key="3">
    <source>
        <dbReference type="ARBA" id="ARBA00023004"/>
    </source>
</evidence>
<dbReference type="SFLD" id="SFLDS00029">
    <property type="entry name" value="Radical_SAM"/>
    <property type="match status" value="1"/>
</dbReference>
<reference evidence="8 9" key="1">
    <citation type="submission" date="2016-10" db="EMBL/GenBank/DDBJ databases">
        <authorList>
            <person name="Varghese N."/>
            <person name="Submissions S."/>
        </authorList>
    </citation>
    <scope>NUCLEOTIDE SEQUENCE [LARGE SCALE GENOMIC DNA]</scope>
    <source>
        <strain evidence="6 9">WG2</strain>
        <strain evidence="7 8">WG5</strain>
    </source>
</reference>
<keyword evidence="4" id="KW-0411">Iron-sulfur</keyword>
<dbReference type="CDD" id="cd01335">
    <property type="entry name" value="Radical_SAM"/>
    <property type="match status" value="1"/>
</dbReference>
<dbReference type="EMBL" id="FOHG01000053">
    <property type="protein sequence ID" value="SET25945.1"/>
    <property type="molecule type" value="Genomic_DNA"/>
</dbReference>
<dbReference type="InterPro" id="IPR050377">
    <property type="entry name" value="Radical_SAM_PqqE_MftC-like"/>
</dbReference>
<dbReference type="GO" id="GO:0046872">
    <property type="term" value="F:metal ion binding"/>
    <property type="evidence" value="ECO:0007669"/>
    <property type="project" value="UniProtKB-KW"/>
</dbReference>
<keyword evidence="3" id="KW-0408">Iron</keyword>
<dbReference type="Gene3D" id="3.20.20.70">
    <property type="entry name" value="Aldolase class I"/>
    <property type="match status" value="1"/>
</dbReference>
<dbReference type="Pfam" id="PF04055">
    <property type="entry name" value="Radical_SAM"/>
    <property type="match status" value="1"/>
</dbReference>
<dbReference type="EMBL" id="FNBJ01000072">
    <property type="protein sequence ID" value="SDG25859.1"/>
    <property type="molecule type" value="Genomic_DNA"/>
</dbReference>
<dbReference type="Proteomes" id="UP000199519">
    <property type="component" value="Unassembled WGS sequence"/>
</dbReference>
<accession>A0A1I0D3A6</accession>
<dbReference type="PANTHER" id="PTHR11228:SF7">
    <property type="entry name" value="PQQA PEPTIDE CYCLASE"/>
    <property type="match status" value="1"/>
</dbReference>
<gene>
    <name evidence="6" type="ORF">SAMN04488598_1725</name>
    <name evidence="7" type="ORF">SAMN04515652_1535</name>
</gene>
<dbReference type="RefSeq" id="WP_089720966.1">
    <property type="nucleotide sequence ID" value="NZ_FNBJ01000072.1"/>
</dbReference>
<evidence type="ECO:0000313" key="8">
    <source>
        <dbReference type="Proteomes" id="UP000198612"/>
    </source>
</evidence>
<dbReference type="SFLD" id="SFLDG01067">
    <property type="entry name" value="SPASM/twitch_domain_containing"/>
    <property type="match status" value="1"/>
</dbReference>
<organism evidence="7 8">
    <name type="scientific">Halanaerobium congolense</name>
    <dbReference type="NCBI Taxonomy" id="54121"/>
    <lineage>
        <taxon>Bacteria</taxon>
        <taxon>Bacillati</taxon>
        <taxon>Bacillota</taxon>
        <taxon>Clostridia</taxon>
        <taxon>Halanaerobiales</taxon>
        <taxon>Halanaerobiaceae</taxon>
        <taxon>Halanaerobium</taxon>
    </lineage>
</organism>
<name>A0A1I0D3A6_9FIRM</name>
<keyword evidence="2" id="KW-0479">Metal-binding</keyword>
<keyword evidence="9" id="KW-1185">Reference proteome</keyword>
<dbReference type="CDD" id="cd21109">
    <property type="entry name" value="SPASM"/>
    <property type="match status" value="1"/>
</dbReference>
<feature type="domain" description="Radical SAM core" evidence="5">
    <location>
        <begin position="6"/>
        <end position="229"/>
    </location>
</feature>
<dbReference type="InterPro" id="IPR058240">
    <property type="entry name" value="rSAM_sf"/>
</dbReference>
<evidence type="ECO:0000313" key="9">
    <source>
        <dbReference type="Proteomes" id="UP000199519"/>
    </source>
</evidence>
<dbReference type="InterPro" id="IPR006638">
    <property type="entry name" value="Elp3/MiaA/NifB-like_rSAM"/>
</dbReference>
<dbReference type="PANTHER" id="PTHR11228">
    <property type="entry name" value="RADICAL SAM DOMAIN PROTEIN"/>
    <property type="match status" value="1"/>
</dbReference>
<dbReference type="InterPro" id="IPR013785">
    <property type="entry name" value="Aldolase_TIM"/>
</dbReference>
<dbReference type="SMART" id="SM00729">
    <property type="entry name" value="Elp3"/>
    <property type="match status" value="1"/>
</dbReference>
<dbReference type="GO" id="GO:0051536">
    <property type="term" value="F:iron-sulfur cluster binding"/>
    <property type="evidence" value="ECO:0007669"/>
    <property type="project" value="UniProtKB-KW"/>
</dbReference>
<evidence type="ECO:0000256" key="4">
    <source>
        <dbReference type="ARBA" id="ARBA00023014"/>
    </source>
</evidence>
<evidence type="ECO:0000313" key="6">
    <source>
        <dbReference type="EMBL" id="SDG25859.1"/>
    </source>
</evidence>
<dbReference type="InterPro" id="IPR007197">
    <property type="entry name" value="rSAM"/>
</dbReference>
<dbReference type="SUPFAM" id="SSF102114">
    <property type="entry name" value="Radical SAM enzymes"/>
    <property type="match status" value="1"/>
</dbReference>
<dbReference type="AlphaFoldDB" id="A0A1I0D3A6"/>
<evidence type="ECO:0000313" key="7">
    <source>
        <dbReference type="EMBL" id="SET25945.1"/>
    </source>
</evidence>
<sequence>MNIRNINVPISVCWTITTHCNQNCDFCYAVKDVNSLNLDKNFKILKKLVDSGVKKISFVGGEPLIYSDLFPLIKEAHKLKVITSLTTNAILMDHSVLKKYSSYLDWITFSLDSLNNNIQAEMTRENNHVDKIIYLLDEIKEKNYNINIKINTIASKINKDYIEDMASLIRNYDSIIRWKIHQFVPLRNNAKKNKSKFYINQKEFDDLKDKILNNRILKNVDTRINFSGEKELEKSYFVIDPNGDVNGNNGVEKIGNILNYSVSELWRQIECKKEHINRYKKVIDI</sequence>
<protein>
    <submittedName>
        <fullName evidence="7">Radical S-adenosyl methionine domain-containing protein 2</fullName>
    </submittedName>
</protein>
<evidence type="ECO:0000256" key="1">
    <source>
        <dbReference type="ARBA" id="ARBA00022691"/>
    </source>
</evidence>
<proteinExistence type="predicted"/>